<evidence type="ECO:0000313" key="8">
    <source>
        <dbReference type="EMBL" id="KAJ5740712.1"/>
    </source>
</evidence>
<feature type="transmembrane region" description="Helical" evidence="7">
    <location>
        <begin position="17"/>
        <end position="34"/>
    </location>
</feature>
<dbReference type="GO" id="GO:0030007">
    <property type="term" value="P:intracellular potassium ion homeostasis"/>
    <property type="evidence" value="ECO:0007669"/>
    <property type="project" value="TreeGrafter"/>
</dbReference>
<keyword evidence="4 7" id="KW-1133">Transmembrane helix</keyword>
<keyword evidence="9" id="KW-1185">Reference proteome</keyword>
<comment type="subcellular location">
    <subcellularLocation>
        <location evidence="1">Membrane</location>
        <topology evidence="1">Multi-pass membrane protein</topology>
    </subcellularLocation>
</comment>
<keyword evidence="6 7" id="KW-0472">Membrane</keyword>
<dbReference type="InterPro" id="IPR051143">
    <property type="entry name" value="TrkH_K-transport"/>
</dbReference>
<reference evidence="8" key="1">
    <citation type="journal article" date="2023" name="IMA Fungus">
        <title>Comparative genomic study of the Penicillium genus elucidates a diverse pangenome and 15 lateral gene transfer events.</title>
        <authorList>
            <person name="Petersen C."/>
            <person name="Sorensen T."/>
            <person name="Nielsen M.R."/>
            <person name="Sondergaard T.E."/>
            <person name="Sorensen J.L."/>
            <person name="Fitzpatrick D.A."/>
            <person name="Frisvad J.C."/>
            <person name="Nielsen K.L."/>
        </authorList>
    </citation>
    <scope>NUCLEOTIDE SEQUENCE</scope>
    <source>
        <strain evidence="8">IBT 17514</strain>
    </source>
</reference>
<dbReference type="PANTHER" id="PTHR31064:SF37">
    <property type="entry name" value="TRANSPORTER, PUTATIVE (EUROFUNG)-RELATED"/>
    <property type="match status" value="1"/>
</dbReference>
<dbReference type="Proteomes" id="UP001215712">
    <property type="component" value="Unassembled WGS sequence"/>
</dbReference>
<feature type="transmembrane region" description="Helical" evidence="7">
    <location>
        <begin position="307"/>
        <end position="329"/>
    </location>
</feature>
<accession>A0AAD6N144</accession>
<dbReference type="GO" id="GO:0005886">
    <property type="term" value="C:plasma membrane"/>
    <property type="evidence" value="ECO:0007669"/>
    <property type="project" value="TreeGrafter"/>
</dbReference>
<protein>
    <recommendedName>
        <fullName evidence="10">Cation transporter</fullName>
    </recommendedName>
</protein>
<evidence type="ECO:0000313" key="9">
    <source>
        <dbReference type="Proteomes" id="UP001215712"/>
    </source>
</evidence>
<comment type="caution">
    <text evidence="8">The sequence shown here is derived from an EMBL/GenBank/DDBJ whole genome shotgun (WGS) entry which is preliminary data.</text>
</comment>
<name>A0AAD6N144_9EURO</name>
<evidence type="ECO:0000256" key="6">
    <source>
        <dbReference type="ARBA" id="ARBA00023136"/>
    </source>
</evidence>
<dbReference type="AlphaFoldDB" id="A0AAD6N144"/>
<feature type="transmembrane region" description="Helical" evidence="7">
    <location>
        <begin position="231"/>
        <end position="254"/>
    </location>
</feature>
<evidence type="ECO:0000256" key="5">
    <source>
        <dbReference type="ARBA" id="ARBA00023065"/>
    </source>
</evidence>
<dbReference type="Pfam" id="PF02386">
    <property type="entry name" value="TrkH"/>
    <property type="match status" value="1"/>
</dbReference>
<proteinExistence type="predicted"/>
<sequence length="614" mass="68876">MLSIAALLDYNSLVLHYGYFIFVAVIGSVILYFTSAQISDLHYADASFMGFSAVTGTGLNVVDLSLLTTVQQATLLALFILGHAIPLLGVSSSIRAWVFYNTLKDESCKKEELERRLGISSLEVKISELLDEKDGTKTATPLEIKSTVVESSITSTLDGEAGKCTIITDLTNPNQIQQMVIVDEKRTTHPRKRIFSRLLAQSRKTIQWTRNHLTPRLTTNLTGSDCVECRALLFLSLLIFFYFFLFLSLGILILGLCLELYHPDIPRADGISPLWAAAFLATSSFVNNGMSLIDASMAPFQRNATPLLVCGFLILAGNTLFPCLLRLSIWGMRKLSPSKTSWQAWRQTLDFTLAESQNICSSLYPTWHTWFLLGTILVLNSIMWGAFELAVIQDTEIKALPAGYRVLDGLFQSLCYHRVCSFYMYLSAFPVSAAIRYDNLTSLCSIILTLNRSTEFVTKLQISDIISKDDSTKPSNTNNHYISRLARGRFIYQQIRSQFSHDIWWLSLTIIVITIAESDHFKSEPIPFSTFNIIFEVVSAYSCVGASIGYPGKTYSFCGKWHTFSKLLLVAISLKGRLRGVSIASARSTSFYESWKKSRDVEVQKDYDLEFNAK</sequence>
<feature type="transmembrane region" description="Helical" evidence="7">
    <location>
        <begin position="370"/>
        <end position="392"/>
    </location>
</feature>
<feature type="transmembrane region" description="Helical" evidence="7">
    <location>
        <begin position="274"/>
        <end position="295"/>
    </location>
</feature>
<feature type="transmembrane region" description="Helical" evidence="7">
    <location>
        <begin position="73"/>
        <end position="100"/>
    </location>
</feature>
<evidence type="ECO:0008006" key="10">
    <source>
        <dbReference type="Google" id="ProtNLM"/>
    </source>
</evidence>
<reference evidence="8" key="2">
    <citation type="submission" date="2023-01" db="EMBL/GenBank/DDBJ databases">
        <authorList>
            <person name="Petersen C."/>
        </authorList>
    </citation>
    <scope>NUCLEOTIDE SEQUENCE</scope>
    <source>
        <strain evidence="8">IBT 17514</strain>
    </source>
</reference>
<organism evidence="8 9">
    <name type="scientific">Penicillium malachiteum</name>
    <dbReference type="NCBI Taxonomy" id="1324776"/>
    <lineage>
        <taxon>Eukaryota</taxon>
        <taxon>Fungi</taxon>
        <taxon>Dikarya</taxon>
        <taxon>Ascomycota</taxon>
        <taxon>Pezizomycotina</taxon>
        <taxon>Eurotiomycetes</taxon>
        <taxon>Eurotiomycetidae</taxon>
        <taxon>Eurotiales</taxon>
        <taxon>Aspergillaceae</taxon>
        <taxon>Penicillium</taxon>
    </lineage>
</organism>
<keyword evidence="5" id="KW-0406">Ion transport</keyword>
<evidence type="ECO:0000256" key="2">
    <source>
        <dbReference type="ARBA" id="ARBA00022448"/>
    </source>
</evidence>
<dbReference type="GO" id="GO:1990573">
    <property type="term" value="P:potassium ion import across plasma membrane"/>
    <property type="evidence" value="ECO:0007669"/>
    <property type="project" value="TreeGrafter"/>
</dbReference>
<evidence type="ECO:0000256" key="4">
    <source>
        <dbReference type="ARBA" id="ARBA00022989"/>
    </source>
</evidence>
<dbReference type="InterPro" id="IPR003445">
    <property type="entry name" value="Cat_transpt"/>
</dbReference>
<dbReference type="PANTHER" id="PTHR31064">
    <property type="entry name" value="POTASSIUM TRANSPORT PROTEIN DDB_G0292412-RELATED"/>
    <property type="match status" value="1"/>
</dbReference>
<dbReference type="GO" id="GO:0140107">
    <property type="term" value="F:high-affinity potassium ion transmembrane transporter activity"/>
    <property type="evidence" value="ECO:0007669"/>
    <property type="project" value="TreeGrafter"/>
</dbReference>
<evidence type="ECO:0000256" key="1">
    <source>
        <dbReference type="ARBA" id="ARBA00004141"/>
    </source>
</evidence>
<gene>
    <name evidence="8" type="ORF">N7493_000584</name>
</gene>
<evidence type="ECO:0000256" key="3">
    <source>
        <dbReference type="ARBA" id="ARBA00022692"/>
    </source>
</evidence>
<evidence type="ECO:0000256" key="7">
    <source>
        <dbReference type="SAM" id="Phobius"/>
    </source>
</evidence>
<keyword evidence="2" id="KW-0813">Transport</keyword>
<dbReference type="EMBL" id="JAQJAN010000001">
    <property type="protein sequence ID" value="KAJ5740712.1"/>
    <property type="molecule type" value="Genomic_DNA"/>
</dbReference>
<keyword evidence="3 7" id="KW-0812">Transmembrane</keyword>